<dbReference type="OrthoDB" id="3149711at2759"/>
<feature type="compositionally biased region" description="Polar residues" evidence="2">
    <location>
        <begin position="54"/>
        <end position="64"/>
    </location>
</feature>
<feature type="repeat" description="PPR" evidence="1">
    <location>
        <begin position="555"/>
        <end position="589"/>
    </location>
</feature>
<feature type="region of interest" description="Disordered" evidence="2">
    <location>
        <begin position="50"/>
        <end position="80"/>
    </location>
</feature>
<accession>A0A165J3I6</accession>
<proteinExistence type="predicted"/>
<dbReference type="Gene3D" id="1.25.40.10">
    <property type="entry name" value="Tetratricopeptide repeat domain"/>
    <property type="match status" value="1"/>
</dbReference>
<organism evidence="3 4">
    <name type="scientific">Calocera cornea HHB12733</name>
    <dbReference type="NCBI Taxonomy" id="1353952"/>
    <lineage>
        <taxon>Eukaryota</taxon>
        <taxon>Fungi</taxon>
        <taxon>Dikarya</taxon>
        <taxon>Basidiomycota</taxon>
        <taxon>Agaricomycotina</taxon>
        <taxon>Dacrymycetes</taxon>
        <taxon>Dacrymycetales</taxon>
        <taxon>Dacrymycetaceae</taxon>
        <taxon>Calocera</taxon>
    </lineage>
</organism>
<evidence type="ECO:0000256" key="2">
    <source>
        <dbReference type="SAM" id="MobiDB-lite"/>
    </source>
</evidence>
<evidence type="ECO:0000313" key="3">
    <source>
        <dbReference type="EMBL" id="KZT61325.1"/>
    </source>
</evidence>
<evidence type="ECO:0000256" key="1">
    <source>
        <dbReference type="PROSITE-ProRule" id="PRU00708"/>
    </source>
</evidence>
<gene>
    <name evidence="3" type="ORF">CALCODRAFT_491430</name>
</gene>
<feature type="compositionally biased region" description="Pro residues" evidence="2">
    <location>
        <begin position="411"/>
        <end position="421"/>
    </location>
</feature>
<dbReference type="EMBL" id="KV423924">
    <property type="protein sequence ID" value="KZT61325.1"/>
    <property type="molecule type" value="Genomic_DNA"/>
</dbReference>
<protein>
    <submittedName>
        <fullName evidence="3">Uncharacterized protein</fullName>
    </submittedName>
</protein>
<keyword evidence="4" id="KW-1185">Reference proteome</keyword>
<dbReference type="PROSITE" id="PS51375">
    <property type="entry name" value="PPR"/>
    <property type="match status" value="1"/>
</dbReference>
<sequence length="954" mass="107899">MRRFAAVTQLYCNAQSKTTAQPFVPVLPFLYPPGALRMLSTGRSFEIPFKTGVETPNASTSSGQPGHPEEQQAKRTVSSLPDLELKPWERMHTDRYGVIIEEGRDGGSSDAVAWARRKRKDDAVPASATALWPRKPPVLPISSTSSIGIRTNLSTPSLQSIQSIVKAERPVRTPREPRVEPIQGQFEAPAKVRATPAIVMQLANRKPIPHNAAERSLWHRVRRMVNRAIAARQAAGMPLARIPTRQEEHRQLQNVIRQALERRSAGLAALEKYLRERLAEMRRRRLEKQSHEKHTSVEPAFMKHTENTASPIQAIGDRDAEIGAVEETEVEKALAEIQAEQALKNVTIERLELEKLQREKESVAKTELEKDGVEQDAGEKEGIEESVHAEAISPSRISAPAKDERELVPGSTPPPPSPPVIPSLSTPPSSGVRPSLGSNLPVPWWSRRSRQLHTLSRIVEDKRRSRLSPQMTRLRKRVQGLSPRRRDASSLALPTLTSIRSIRPFDDRSTIPVFDTPATTPAAVLRLVIDSSKPYRSPTVDKLVAFHNSFGRLRSTASFNYVISICIRERYFKRAQQCFEEMRYAGIRWDSGTWVEFIRLQAACQKWDAVEAVIRNSTSDIGTLLALLPGQTNALGRSAAPSDTFERLRLLSQARIEIDAAHTVNLPYVAKYKLIRSLFIANPNEALQMTKRHLHDLPPDPTPAQLSEALDLIHLNLRAPTGNKSSSAEYFRAWNRLCELLGLHDKLRPTAFTVYLLLKYMRSMKDRSRRAFDTVKMAKKRWGPGVENYWTHMTQALYAMQNNLDKRSYKLLKSAREELEALETGGMGLHSRTSHVAMRRYRHAWQRYYDLMRHWRRLRLKLKRKEKQQEINAFFEAPDGVVTTSVKDTTAVEEMTAAEEMTAVEEMTPVEEMNPVEKTTAVEETTVVDETTSVDVHVVVGFEPTHRRMISARS</sequence>
<dbReference type="AlphaFoldDB" id="A0A165J3I6"/>
<evidence type="ECO:0000313" key="4">
    <source>
        <dbReference type="Proteomes" id="UP000076842"/>
    </source>
</evidence>
<dbReference type="InParanoid" id="A0A165J3I6"/>
<name>A0A165J3I6_9BASI</name>
<dbReference type="Proteomes" id="UP000076842">
    <property type="component" value="Unassembled WGS sequence"/>
</dbReference>
<feature type="region of interest" description="Disordered" evidence="2">
    <location>
        <begin position="359"/>
        <end position="440"/>
    </location>
</feature>
<dbReference type="InterPro" id="IPR002885">
    <property type="entry name" value="PPR_rpt"/>
</dbReference>
<dbReference type="InterPro" id="IPR011990">
    <property type="entry name" value="TPR-like_helical_dom_sf"/>
</dbReference>
<reference evidence="3 4" key="1">
    <citation type="journal article" date="2016" name="Mol. Biol. Evol.">
        <title>Comparative Genomics of Early-Diverging Mushroom-Forming Fungi Provides Insights into the Origins of Lignocellulose Decay Capabilities.</title>
        <authorList>
            <person name="Nagy L.G."/>
            <person name="Riley R."/>
            <person name="Tritt A."/>
            <person name="Adam C."/>
            <person name="Daum C."/>
            <person name="Floudas D."/>
            <person name="Sun H."/>
            <person name="Yadav J.S."/>
            <person name="Pangilinan J."/>
            <person name="Larsson K.H."/>
            <person name="Matsuura K."/>
            <person name="Barry K."/>
            <person name="Labutti K."/>
            <person name="Kuo R."/>
            <person name="Ohm R.A."/>
            <person name="Bhattacharya S.S."/>
            <person name="Shirouzu T."/>
            <person name="Yoshinaga Y."/>
            <person name="Martin F.M."/>
            <person name="Grigoriev I.V."/>
            <person name="Hibbett D.S."/>
        </authorList>
    </citation>
    <scope>NUCLEOTIDE SEQUENCE [LARGE SCALE GENOMIC DNA]</scope>
    <source>
        <strain evidence="3 4">HHB12733</strain>
    </source>
</reference>
<feature type="compositionally biased region" description="Basic and acidic residues" evidence="2">
    <location>
        <begin position="359"/>
        <end position="388"/>
    </location>
</feature>